<accession>A0A1W1C521</accession>
<dbReference type="EMBL" id="FPHN01000117">
    <property type="protein sequence ID" value="SFV60824.1"/>
    <property type="molecule type" value="Genomic_DNA"/>
</dbReference>
<protein>
    <submittedName>
        <fullName evidence="1">Uncharacterized protein</fullName>
    </submittedName>
</protein>
<evidence type="ECO:0000313" key="1">
    <source>
        <dbReference type="EMBL" id="SFV60824.1"/>
    </source>
</evidence>
<gene>
    <name evidence="1" type="ORF">MNB_SV-14-1781</name>
</gene>
<name>A0A1W1C521_9ZZZZ</name>
<organism evidence="1">
    <name type="scientific">hydrothermal vent metagenome</name>
    <dbReference type="NCBI Taxonomy" id="652676"/>
    <lineage>
        <taxon>unclassified sequences</taxon>
        <taxon>metagenomes</taxon>
        <taxon>ecological metagenomes</taxon>
    </lineage>
</organism>
<proteinExistence type="predicted"/>
<reference evidence="1" key="1">
    <citation type="submission" date="2016-10" db="EMBL/GenBank/DDBJ databases">
        <authorList>
            <person name="de Groot N.N."/>
        </authorList>
    </citation>
    <scope>NUCLEOTIDE SEQUENCE</scope>
</reference>
<dbReference type="AlphaFoldDB" id="A0A1W1C521"/>
<sequence>MSEFSAPVYHSVEHDEHKNDICNTHFMFHISFLLPDTFSLLRVNKKIFIIDSELLTYTNTFPNNTFRPPIV</sequence>